<protein>
    <submittedName>
        <fullName evidence="1">Beta-barrel porin-2, OmpL-like. bbp2</fullName>
    </submittedName>
</protein>
<keyword evidence="2" id="KW-1185">Reference proteome</keyword>
<dbReference type="EMBL" id="OCNH01000003">
    <property type="protein sequence ID" value="SOD92767.1"/>
    <property type="molecule type" value="Genomic_DNA"/>
</dbReference>
<gene>
    <name evidence="1" type="ORF">SAMN06269250_4148</name>
</gene>
<organism evidence="1 2">
    <name type="scientific">Spirosoma fluviale</name>
    <dbReference type="NCBI Taxonomy" id="1597977"/>
    <lineage>
        <taxon>Bacteria</taxon>
        <taxon>Pseudomonadati</taxon>
        <taxon>Bacteroidota</taxon>
        <taxon>Cytophagia</taxon>
        <taxon>Cytophagales</taxon>
        <taxon>Cytophagaceae</taxon>
        <taxon>Spirosoma</taxon>
    </lineage>
</organism>
<dbReference type="InterPro" id="IPR011486">
    <property type="entry name" value="BBP2"/>
</dbReference>
<sequence>MNYGTEQLAGWPLPGRSVQVEYNKTTMKNKAYILFTTACSALVIPSLAQTAADSTVNVASSQTGLTFTGYVEAYYTHDFTAPKTSQERPGFLYNHKRNREVNVNLAFLKGAYTSERVRANLAIQVGTYAQYNYAAEQPLLRNVFEANAGVKLSKTKDLWLDAGIFTSYIGFESAISKDCWTLTRSILAENSPYYLSGAKLTYNTSNGKWTLLGSVLNGWQHIARLPGYSGPSLSTQVQYRPNANLTLNWSTFMGSDRPDSLKQTRVFNNFYAIINPNRKVSAILGFDIGSDRKPVGTGDRRIGAGSYVWYSPVAIVRYAVSDAVKVAGRVEYYDDKNGVIIATGTPNGFKTWGYSLNFDYFILPNALFRIEGKMYDSRDAIFEGKSNLSKTNASLTTSLAVSF</sequence>
<name>A0A286GB75_9BACT</name>
<dbReference type="AlphaFoldDB" id="A0A286GB75"/>
<accession>A0A286GB75</accession>
<proteinExistence type="predicted"/>
<dbReference type="Pfam" id="PF07642">
    <property type="entry name" value="BBP2"/>
    <property type="match status" value="1"/>
</dbReference>
<dbReference type="Proteomes" id="UP000219452">
    <property type="component" value="Unassembled WGS sequence"/>
</dbReference>
<reference evidence="2" key="1">
    <citation type="submission" date="2017-09" db="EMBL/GenBank/DDBJ databases">
        <authorList>
            <person name="Varghese N."/>
            <person name="Submissions S."/>
        </authorList>
    </citation>
    <scope>NUCLEOTIDE SEQUENCE [LARGE SCALE GENOMIC DNA]</scope>
    <source>
        <strain evidence="2">DSM 29961</strain>
    </source>
</reference>
<evidence type="ECO:0000313" key="2">
    <source>
        <dbReference type="Proteomes" id="UP000219452"/>
    </source>
</evidence>
<evidence type="ECO:0000313" key="1">
    <source>
        <dbReference type="EMBL" id="SOD92767.1"/>
    </source>
</evidence>